<evidence type="ECO:0000256" key="1">
    <source>
        <dbReference type="SAM" id="Phobius"/>
    </source>
</evidence>
<accession>A0A1A8X535</accession>
<evidence type="ECO:0000313" key="3">
    <source>
        <dbReference type="Proteomes" id="UP000078546"/>
    </source>
</evidence>
<dbReference type="AlphaFoldDB" id="A0A1A8X535"/>
<protein>
    <submittedName>
        <fullName evidence="2">PIR Superfamily Protein</fullName>
    </submittedName>
</protein>
<name>A0A1A8X535_PLAOA</name>
<dbReference type="Pfam" id="PF05795">
    <property type="entry name" value="Plasmodium_Vir"/>
    <property type="match status" value="1"/>
</dbReference>
<dbReference type="EMBL" id="FLQV01001473">
    <property type="protein sequence ID" value="SBS99712.1"/>
    <property type="molecule type" value="Genomic_DNA"/>
</dbReference>
<gene>
    <name evidence="2" type="ORF">POVCU1_054580</name>
</gene>
<reference evidence="3" key="1">
    <citation type="submission" date="2016-05" db="EMBL/GenBank/DDBJ databases">
        <authorList>
            <person name="Naeem Raeece"/>
        </authorList>
    </citation>
    <scope>NUCLEOTIDE SEQUENCE [LARGE SCALE GENOMIC DNA]</scope>
</reference>
<keyword evidence="1" id="KW-1133">Transmembrane helix</keyword>
<organism evidence="2 3">
    <name type="scientific">Plasmodium ovale curtisi</name>
    <dbReference type="NCBI Taxonomy" id="864141"/>
    <lineage>
        <taxon>Eukaryota</taxon>
        <taxon>Sar</taxon>
        <taxon>Alveolata</taxon>
        <taxon>Apicomplexa</taxon>
        <taxon>Aconoidasida</taxon>
        <taxon>Haemosporida</taxon>
        <taxon>Plasmodiidae</taxon>
        <taxon>Plasmodium</taxon>
        <taxon>Plasmodium (Plasmodium)</taxon>
    </lineage>
</organism>
<proteinExistence type="predicted"/>
<keyword evidence="1" id="KW-0812">Transmembrane</keyword>
<evidence type="ECO:0000313" key="2">
    <source>
        <dbReference type="EMBL" id="SBS99712.1"/>
    </source>
</evidence>
<keyword evidence="1" id="KW-0472">Membrane</keyword>
<dbReference type="InterPro" id="IPR008780">
    <property type="entry name" value="Plasmodium_Vir"/>
</dbReference>
<dbReference type="Proteomes" id="UP000078546">
    <property type="component" value="Unassembled WGS sequence"/>
</dbReference>
<feature type="transmembrane region" description="Helical" evidence="1">
    <location>
        <begin position="229"/>
        <end position="250"/>
    </location>
</feature>
<sequence>MYPDEEYSEFWEKIKEHTIEKNEILKDFYTKFENMCSSDNNQQYCEMQDGKYGDYNDVEKLYYKFNGNKAKYELENQEFATLFGYPIRFCNYLKYWLYHKIIFYKFDKEKITEVLKKFQNGDKIQLVIGSNYTCNFNRLELEKIKNIKLFYDYIGSYDSDKKESSIRNKICGSSYKETLNRMIDLYNDRNIKEGCSEVYSSSQYSYPSDNHAAKLSQDPYHVRDKNTSLGIIMTVIPTLAILFVIFPILYKLISFGPWLHKFVMKTKNSLLNANKNSTDTLLNHISESGSENFMERPHYIAYHSY</sequence>